<proteinExistence type="predicted"/>
<protein>
    <submittedName>
        <fullName evidence="1">Uncharacterized protein</fullName>
    </submittedName>
</protein>
<organism evidence="1 2">
    <name type="scientific">Candidatus Methanogaster sp</name>
    <dbReference type="NCBI Taxonomy" id="3386292"/>
    <lineage>
        <taxon>Archaea</taxon>
        <taxon>Methanobacteriati</taxon>
        <taxon>Methanobacteriota</taxon>
        <taxon>Stenosarchaea group</taxon>
        <taxon>Methanomicrobia</taxon>
        <taxon>Methanosarcinales</taxon>
        <taxon>ANME-2 cluster</taxon>
        <taxon>Candidatus Methanogasteraceae</taxon>
        <taxon>Candidatus Methanogaster</taxon>
    </lineage>
</organism>
<evidence type="ECO:0000313" key="1">
    <source>
        <dbReference type="EMBL" id="PXF59188.1"/>
    </source>
</evidence>
<reference evidence="1" key="1">
    <citation type="submission" date="2018-01" db="EMBL/GenBank/DDBJ databases">
        <authorList>
            <person name="Krukenberg V."/>
        </authorList>
    </citation>
    <scope>NUCLEOTIDE SEQUENCE</scope>
    <source>
        <strain evidence="1">E20ANME2</strain>
    </source>
</reference>
<dbReference type="EMBL" id="PQXF01000027">
    <property type="protein sequence ID" value="PXF59188.1"/>
    <property type="molecule type" value="Genomic_DNA"/>
</dbReference>
<gene>
    <name evidence="1" type="ORF">C4B59_11825</name>
</gene>
<dbReference type="Proteomes" id="UP000248329">
    <property type="component" value="Unassembled WGS sequence"/>
</dbReference>
<sequence>MKNRSKLKILKASPAYGGVFTMVSDILSIFAVPGGNRTVQEDSKRWKVVRGLQPGIAILIAGVIVSGISIPAYAAVGDVILEGVKISPSIAYTGGSWEHAKNVTLLKEGYALALDRVYSENLSGRYIMNFSIRKNGEVVETICASDEDILYYNKKWIK</sequence>
<name>A0AC61L0X1_9EURY</name>
<evidence type="ECO:0000313" key="2">
    <source>
        <dbReference type="Proteomes" id="UP000248329"/>
    </source>
</evidence>
<accession>A0AC61L0X1</accession>
<comment type="caution">
    <text evidence="1">The sequence shown here is derived from an EMBL/GenBank/DDBJ whole genome shotgun (WGS) entry which is preliminary data.</text>
</comment>